<dbReference type="AlphaFoldDB" id="A0A1D8JJ69"/>
<protein>
    <submittedName>
        <fullName evidence="2">Cysteine desulfurase-like protein</fullName>
    </submittedName>
</protein>
<keyword evidence="3" id="KW-1185">Reference proteome</keyword>
<name>A0A1D8JJ69_9BACL</name>
<dbReference type="InterPro" id="IPR015421">
    <property type="entry name" value="PyrdxlP-dep_Trfase_major"/>
</dbReference>
<dbReference type="GO" id="GO:0003824">
    <property type="term" value="F:catalytic activity"/>
    <property type="evidence" value="ECO:0007669"/>
    <property type="project" value="UniProtKB-ARBA"/>
</dbReference>
<evidence type="ECO:0000313" key="3">
    <source>
        <dbReference type="Proteomes" id="UP000185746"/>
    </source>
</evidence>
<dbReference type="SUPFAM" id="SSF53383">
    <property type="entry name" value="PLP-dependent transferases"/>
    <property type="match status" value="1"/>
</dbReference>
<dbReference type="RefSeq" id="WP_075528907.1">
    <property type="nucleotide sequence ID" value="NZ_CP017560.1"/>
</dbReference>
<dbReference type="PANTHER" id="PTHR43586">
    <property type="entry name" value="CYSTEINE DESULFURASE"/>
    <property type="match status" value="1"/>
</dbReference>
<dbReference type="InterPro" id="IPR015422">
    <property type="entry name" value="PyrdxlP-dep_Trfase_small"/>
</dbReference>
<proteinExistence type="predicted"/>
<dbReference type="Pfam" id="PF00266">
    <property type="entry name" value="Aminotran_5"/>
    <property type="match status" value="1"/>
</dbReference>
<accession>A0A1D8JJ69</accession>
<sequence>MYPINEIRKRFPSLTREYNGKQVAYFDGPGGSQVEKNVIEAMVSYLSKGTANLHGEFPTSMETEQHIKKARKAIADLMNAQPNEVAFGQNSTSLMLSVARGLSKTWTSANNIVVTEIDHRSNVDSWLTAAEDQNTEVRFIPVDTETLSLDLSKVADLIDENTAIVAVTLASNAVGTITDIKAITKRARQVGAIVVVDAVHAVPHYYINRDELDVDILFCSAYKFFGPHIGISVIKEDLFEKLSVYKLKPAPGFIPDKLETGTQNHEAIAAIESCVNFIASLGTGDTRSEKIQSAFSAIEEHEDKLANLLRNALADIPEVTLYQAPDNVAKTPTIAFTINGADPVDVCKWLAENHSIFIASGDFYASTLADKLGLNETGGWIRAGLAPYNTEEETTRLIEAIQLYVAKHLSYQKI</sequence>
<dbReference type="KEGG" id="surl:BI350_15140"/>
<dbReference type="InterPro" id="IPR015424">
    <property type="entry name" value="PyrdxlP-dep_Trfase"/>
</dbReference>
<evidence type="ECO:0000313" key="2">
    <source>
        <dbReference type="EMBL" id="AOV08745.1"/>
    </source>
</evidence>
<feature type="domain" description="Aminotransferase class V" evidence="1">
    <location>
        <begin position="25"/>
        <end position="397"/>
    </location>
</feature>
<dbReference type="InterPro" id="IPR011340">
    <property type="entry name" value="Cys_dSase-rel"/>
</dbReference>
<reference evidence="2 3" key="1">
    <citation type="submission" date="2016-09" db="EMBL/GenBank/DDBJ databases">
        <title>Complete genome sequence of the Lysinibacillus sphaericus LMG 22257, a specie of Bacillus with ureolytic activity that can effectively biodeposit calcium carbonate.</title>
        <authorList>
            <person name="Yan W."/>
        </authorList>
    </citation>
    <scope>NUCLEOTIDE SEQUENCE [LARGE SCALE GENOMIC DNA]</scope>
    <source>
        <strain evidence="2 3">LMG 22257</strain>
    </source>
</reference>
<dbReference type="EMBL" id="CP017560">
    <property type="protein sequence ID" value="AOV08745.1"/>
    <property type="molecule type" value="Genomic_DNA"/>
</dbReference>
<dbReference type="NCBIfam" id="TIGR01976">
    <property type="entry name" value="am_tr_V_VC1184"/>
    <property type="match status" value="1"/>
</dbReference>
<organism evidence="2 3">
    <name type="scientific">Sporosarcina ureilytica</name>
    <dbReference type="NCBI Taxonomy" id="298596"/>
    <lineage>
        <taxon>Bacteria</taxon>
        <taxon>Bacillati</taxon>
        <taxon>Bacillota</taxon>
        <taxon>Bacilli</taxon>
        <taxon>Bacillales</taxon>
        <taxon>Caryophanaceae</taxon>
        <taxon>Sporosarcina</taxon>
    </lineage>
</organism>
<evidence type="ECO:0000259" key="1">
    <source>
        <dbReference type="Pfam" id="PF00266"/>
    </source>
</evidence>
<gene>
    <name evidence="2" type="ORF">BI350_15140</name>
</gene>
<dbReference type="Gene3D" id="3.90.1150.10">
    <property type="entry name" value="Aspartate Aminotransferase, domain 1"/>
    <property type="match status" value="1"/>
</dbReference>
<dbReference type="Gene3D" id="3.40.640.10">
    <property type="entry name" value="Type I PLP-dependent aspartate aminotransferase-like (Major domain)"/>
    <property type="match status" value="1"/>
</dbReference>
<dbReference type="InterPro" id="IPR000192">
    <property type="entry name" value="Aminotrans_V_dom"/>
</dbReference>
<dbReference type="Proteomes" id="UP000185746">
    <property type="component" value="Chromosome"/>
</dbReference>
<dbReference type="PANTHER" id="PTHR43586:SF21">
    <property type="entry name" value="PYRIDOXAL PHOSPHATE (PLP)-DEPENDENT ASPARTATE AMINOTRANSFERASE SUPERFAMILY"/>
    <property type="match status" value="1"/>
</dbReference>